<keyword evidence="10" id="KW-0645">Protease</keyword>
<dbReference type="Proteomes" id="UP000274350">
    <property type="component" value="Chromosome"/>
</dbReference>
<dbReference type="Gene3D" id="1.10.3810.10">
    <property type="entry name" value="Biosynthetic peptidoglycan transglycosylase-like"/>
    <property type="match status" value="1"/>
</dbReference>
<keyword evidence="13" id="KW-0812">Transmembrane</keyword>
<evidence type="ECO:0000256" key="19">
    <source>
        <dbReference type="ARBA" id="ARBA00023136"/>
    </source>
</evidence>
<comment type="subcellular location">
    <subcellularLocation>
        <location evidence="1">Cell inner membrane</location>
        <topology evidence="1">Single-pass type II membrane protein</topology>
    </subcellularLocation>
</comment>
<comment type="catalytic activity">
    <reaction evidence="23">
        <text>Preferential cleavage: (Ac)2-L-Lys-D-Ala-|-D-Ala. Also transpeptidation of peptidyl-alanyl moieties that are N-acyl substituents of D-alanine.</text>
        <dbReference type="EC" id="3.4.16.4"/>
    </reaction>
</comment>
<keyword evidence="14" id="KW-0378">Hydrolase</keyword>
<evidence type="ECO:0000256" key="1">
    <source>
        <dbReference type="ARBA" id="ARBA00004249"/>
    </source>
</evidence>
<dbReference type="GO" id="GO:0030288">
    <property type="term" value="C:outer membrane-bounded periplasmic space"/>
    <property type="evidence" value="ECO:0007669"/>
    <property type="project" value="TreeGrafter"/>
</dbReference>
<dbReference type="InterPro" id="IPR031376">
    <property type="entry name" value="PCB_OB"/>
</dbReference>
<dbReference type="GO" id="GO:0009002">
    <property type="term" value="F:serine-type D-Ala-D-Ala carboxypeptidase activity"/>
    <property type="evidence" value="ECO:0007669"/>
    <property type="project" value="UniProtKB-EC"/>
</dbReference>
<dbReference type="GO" id="GO:0071555">
    <property type="term" value="P:cell wall organization"/>
    <property type="evidence" value="ECO:0007669"/>
    <property type="project" value="UniProtKB-KW"/>
</dbReference>
<keyword evidence="7" id="KW-1003">Cell membrane</keyword>
<keyword evidence="12" id="KW-0808">Transferase</keyword>
<evidence type="ECO:0000256" key="23">
    <source>
        <dbReference type="ARBA" id="ARBA00034000"/>
    </source>
</evidence>
<evidence type="ECO:0000256" key="9">
    <source>
        <dbReference type="ARBA" id="ARBA00022645"/>
    </source>
</evidence>
<dbReference type="GO" id="GO:0005886">
    <property type="term" value="C:plasma membrane"/>
    <property type="evidence" value="ECO:0007669"/>
    <property type="project" value="UniProtKB-SubCell"/>
</dbReference>
<evidence type="ECO:0000259" key="28">
    <source>
        <dbReference type="Pfam" id="PF00905"/>
    </source>
</evidence>
<dbReference type="InterPro" id="IPR012338">
    <property type="entry name" value="Beta-lactam/transpept-like"/>
</dbReference>
<evidence type="ECO:0000256" key="11">
    <source>
        <dbReference type="ARBA" id="ARBA00022676"/>
    </source>
</evidence>
<evidence type="ECO:0000256" key="7">
    <source>
        <dbReference type="ARBA" id="ARBA00022475"/>
    </source>
</evidence>
<reference evidence="31 32" key="1">
    <citation type="journal article" date="2019" name="Int. J. Syst. Evol. Microbiol.">
        <title>Undibacterium piscinae sp. nov., isolated from Korean shiner intestine.</title>
        <authorList>
            <person name="Lee S.Y."/>
            <person name="Kang W."/>
            <person name="Kim P.S."/>
            <person name="Kim H.S."/>
            <person name="Sung H."/>
            <person name="Shin N.R."/>
            <person name="Whon T.W."/>
            <person name="Yun J.H."/>
            <person name="Lee J.Y."/>
            <person name="Lee J.Y."/>
            <person name="Jung M.J."/>
            <person name="Jeong Y.S."/>
            <person name="Tak E.J."/>
            <person name="Han J.E."/>
            <person name="Hyun D.W."/>
            <person name="Kang M.S."/>
            <person name="Lee K.E."/>
            <person name="Lee B.H."/>
            <person name="Bae J.W."/>
        </authorList>
    </citation>
    <scope>NUCLEOTIDE SEQUENCE [LARGE SCALE GENOMIC DNA]</scope>
    <source>
        <strain evidence="31 32">S11R28</strain>
    </source>
</reference>
<evidence type="ECO:0000256" key="5">
    <source>
        <dbReference type="ARBA" id="ARBA00012448"/>
    </source>
</evidence>
<evidence type="ECO:0000256" key="2">
    <source>
        <dbReference type="ARBA" id="ARBA00004752"/>
    </source>
</evidence>
<evidence type="ECO:0000256" key="8">
    <source>
        <dbReference type="ARBA" id="ARBA00022519"/>
    </source>
</evidence>
<keyword evidence="20" id="KW-0046">Antibiotic resistance</keyword>
<proteinExistence type="inferred from homology"/>
<feature type="chain" id="PRO_5027115858" description="Penicillin-binding protein 1A" evidence="27">
    <location>
        <begin position="28"/>
        <end position="750"/>
    </location>
</feature>
<keyword evidence="16" id="KW-0735">Signal-anchor</keyword>
<evidence type="ECO:0000256" key="10">
    <source>
        <dbReference type="ARBA" id="ARBA00022670"/>
    </source>
</evidence>
<organism evidence="31 32">
    <name type="scientific">Undibacterium piscinae</name>
    <dbReference type="NCBI Taxonomy" id="2495591"/>
    <lineage>
        <taxon>Bacteria</taxon>
        <taxon>Pseudomonadati</taxon>
        <taxon>Pseudomonadota</taxon>
        <taxon>Betaproteobacteria</taxon>
        <taxon>Burkholderiales</taxon>
        <taxon>Oxalobacteraceae</taxon>
        <taxon>Undibacterium</taxon>
    </lineage>
</organism>
<dbReference type="KEGG" id="upi:EJG51_008760"/>
<dbReference type="Pfam" id="PF00912">
    <property type="entry name" value="Transgly"/>
    <property type="match status" value="1"/>
</dbReference>
<protein>
    <recommendedName>
        <fullName evidence="6">Penicillin-binding protein 1A</fullName>
        <ecNumber evidence="24">2.4.99.28</ecNumber>
        <ecNumber evidence="5">3.4.16.4</ecNumber>
    </recommendedName>
</protein>
<keyword evidence="15" id="KW-0133">Cell shape</keyword>
<keyword evidence="32" id="KW-1185">Reference proteome</keyword>
<dbReference type="Pfam" id="PF00905">
    <property type="entry name" value="Transpeptidase"/>
    <property type="match status" value="1"/>
</dbReference>
<evidence type="ECO:0000256" key="21">
    <source>
        <dbReference type="ARBA" id="ARBA00023268"/>
    </source>
</evidence>
<dbReference type="InterPro" id="IPR050396">
    <property type="entry name" value="Glycosyltr_51/Transpeptidase"/>
</dbReference>
<evidence type="ECO:0000256" key="24">
    <source>
        <dbReference type="ARBA" id="ARBA00044770"/>
    </source>
</evidence>
<evidence type="ECO:0000256" key="25">
    <source>
        <dbReference type="ARBA" id="ARBA00049902"/>
    </source>
</evidence>
<accession>A0A6M4A3S2</accession>
<comment type="pathway">
    <text evidence="26">Glycan biosynthesis.</text>
</comment>
<sequence length="750" mass="82759">MKWLLSLGALMAVVCAALLAFAMLVLAPDLPSLDAVTDYKPKIPLRIYTADNALIGEFGEEHRDFVPIKEIPEVLKNALLSIEDSRFYEHGGIDFIGVMRALLSDVTGGVKQGASTITMQVARNFFLTRERTVARKLKEIMLAYRIETALSKDQILELYMNQIYLGQRTHGFSSAARTYFGKPLQELSIAEAAMLAGIPQNPARHNPAVNPQRAKQRQILVLKSMRRLGHISDAQYEQASKEQLRVSSSLQFDVHAAYVAEMVRQSIFEQYKEQTYTMGIKVYTTINKAEQEAAYESLRRNVMAYDQRHGYRGPEAFIELPADEEARDDAIDDFLLKHPASDMLFAAVVTEASPKLVKAELASGESIQISGDGLRFASAGLQAKANRDLKLRPGALIRVMQDNKAKARWQISQMPEVDAAYVSLNAQDGSFRSLVGGFDFNRKKFNHVTSAWRQPGSSMKPFIYSAALEKGFFAGSMINDVPLSADINESLRWDPRNDDGKYDGPISMQTALAQSKNVVSVRILKSIGATYGRDYLPRFGFEASKHPVNLTLALGTGAVTPVQLAGAYAVFANGGYQVSPWLIQKVTDARGKLMFEAKVPAVAQEESRVIDARNAYIMDSMLREVTRSGTGAAATQRLGRHDLAGKTGTTSDAVDGWFAGYASNIVAVAWMGYDDPKSLGGREFGATLALPIWIDSMRTALAGKPEVVRATPENVVNVDGKWSYTKTRPLTIIFMSLVRIRPIRRSMPAA</sequence>
<keyword evidence="22" id="KW-0961">Cell wall biogenesis/degradation</keyword>
<feature type="signal peptide" evidence="27">
    <location>
        <begin position="1"/>
        <end position="27"/>
    </location>
</feature>
<evidence type="ECO:0000259" key="29">
    <source>
        <dbReference type="Pfam" id="PF00912"/>
    </source>
</evidence>
<keyword evidence="11" id="KW-0328">Glycosyltransferase</keyword>
<dbReference type="GO" id="GO:0009252">
    <property type="term" value="P:peptidoglycan biosynthetic process"/>
    <property type="evidence" value="ECO:0007669"/>
    <property type="project" value="UniProtKB-UniPathway"/>
</dbReference>
<feature type="domain" description="Glycosyl transferase family 51" evidence="29">
    <location>
        <begin position="53"/>
        <end position="225"/>
    </location>
</feature>
<evidence type="ECO:0000256" key="27">
    <source>
        <dbReference type="SAM" id="SignalP"/>
    </source>
</evidence>
<dbReference type="PANTHER" id="PTHR32282">
    <property type="entry name" value="BINDING PROTEIN TRANSPEPTIDASE, PUTATIVE-RELATED"/>
    <property type="match status" value="1"/>
</dbReference>
<evidence type="ECO:0000256" key="12">
    <source>
        <dbReference type="ARBA" id="ARBA00022679"/>
    </source>
</evidence>
<dbReference type="GO" id="GO:0008955">
    <property type="term" value="F:peptidoglycan glycosyltransferase activity"/>
    <property type="evidence" value="ECO:0007669"/>
    <property type="project" value="UniProtKB-EC"/>
</dbReference>
<keyword evidence="8" id="KW-0997">Cell inner membrane</keyword>
<evidence type="ECO:0000256" key="3">
    <source>
        <dbReference type="ARBA" id="ARBA00007090"/>
    </source>
</evidence>
<evidence type="ECO:0000256" key="22">
    <source>
        <dbReference type="ARBA" id="ARBA00023316"/>
    </source>
</evidence>
<keyword evidence="21" id="KW-0511">Multifunctional enzyme</keyword>
<gene>
    <name evidence="31" type="ORF">EJG51_008760</name>
</gene>
<evidence type="ECO:0000256" key="16">
    <source>
        <dbReference type="ARBA" id="ARBA00022968"/>
    </source>
</evidence>
<comment type="pathway">
    <text evidence="2">Cell wall biogenesis; peptidoglycan biosynthesis.</text>
</comment>
<dbReference type="InterPro" id="IPR001264">
    <property type="entry name" value="Glyco_trans_51"/>
</dbReference>
<evidence type="ECO:0000256" key="26">
    <source>
        <dbReference type="ARBA" id="ARBA00060592"/>
    </source>
</evidence>
<evidence type="ECO:0000313" key="31">
    <source>
        <dbReference type="EMBL" id="QJQ05921.1"/>
    </source>
</evidence>
<dbReference type="AlphaFoldDB" id="A0A6M4A3S2"/>
<evidence type="ECO:0000256" key="13">
    <source>
        <dbReference type="ARBA" id="ARBA00022692"/>
    </source>
</evidence>
<keyword evidence="18" id="KW-1133">Transmembrane helix</keyword>
<dbReference type="UniPathway" id="UPA00219"/>
<evidence type="ECO:0000256" key="20">
    <source>
        <dbReference type="ARBA" id="ARBA00023251"/>
    </source>
</evidence>
<dbReference type="GO" id="GO:0008658">
    <property type="term" value="F:penicillin binding"/>
    <property type="evidence" value="ECO:0007669"/>
    <property type="project" value="InterPro"/>
</dbReference>
<evidence type="ECO:0000313" key="32">
    <source>
        <dbReference type="Proteomes" id="UP000274350"/>
    </source>
</evidence>
<keyword evidence="17" id="KW-0573">Peptidoglycan synthesis</keyword>
<evidence type="ECO:0000256" key="14">
    <source>
        <dbReference type="ARBA" id="ARBA00022801"/>
    </source>
</evidence>
<name>A0A6M4A3S2_9BURK</name>
<dbReference type="EMBL" id="CP051152">
    <property type="protein sequence ID" value="QJQ05921.1"/>
    <property type="molecule type" value="Genomic_DNA"/>
</dbReference>
<keyword evidence="9" id="KW-0121">Carboxypeptidase</keyword>
<dbReference type="EC" id="2.4.99.28" evidence="24"/>
<evidence type="ECO:0000256" key="17">
    <source>
        <dbReference type="ARBA" id="ARBA00022984"/>
    </source>
</evidence>
<evidence type="ECO:0000256" key="4">
    <source>
        <dbReference type="ARBA" id="ARBA00007739"/>
    </source>
</evidence>
<keyword evidence="19" id="KW-0472">Membrane</keyword>
<dbReference type="Gene3D" id="3.40.710.10">
    <property type="entry name" value="DD-peptidase/beta-lactamase superfamily"/>
    <property type="match status" value="2"/>
</dbReference>
<dbReference type="GO" id="GO:0008360">
    <property type="term" value="P:regulation of cell shape"/>
    <property type="evidence" value="ECO:0007669"/>
    <property type="project" value="UniProtKB-KW"/>
</dbReference>
<dbReference type="PANTHER" id="PTHR32282:SF27">
    <property type="entry name" value="PENICILLIN-BINDING PROTEIN 1A"/>
    <property type="match status" value="1"/>
</dbReference>
<evidence type="ECO:0000256" key="18">
    <source>
        <dbReference type="ARBA" id="ARBA00022989"/>
    </source>
</evidence>
<evidence type="ECO:0000259" key="30">
    <source>
        <dbReference type="Pfam" id="PF17092"/>
    </source>
</evidence>
<evidence type="ECO:0000256" key="6">
    <source>
        <dbReference type="ARBA" id="ARBA00018638"/>
    </source>
</evidence>
<comment type="similarity">
    <text evidence="4">In the N-terminal section; belongs to the glycosyltransferase 51 family.</text>
</comment>
<dbReference type="InterPro" id="IPR023346">
    <property type="entry name" value="Lysozyme-like_dom_sf"/>
</dbReference>
<dbReference type="InterPro" id="IPR001460">
    <property type="entry name" value="PCN-bd_Tpept"/>
</dbReference>
<keyword evidence="27" id="KW-0732">Signal</keyword>
<evidence type="ECO:0000256" key="15">
    <source>
        <dbReference type="ARBA" id="ARBA00022960"/>
    </source>
</evidence>
<dbReference type="GO" id="GO:0046677">
    <property type="term" value="P:response to antibiotic"/>
    <property type="evidence" value="ECO:0007669"/>
    <property type="project" value="UniProtKB-KW"/>
</dbReference>
<dbReference type="SUPFAM" id="SSF53955">
    <property type="entry name" value="Lysozyme-like"/>
    <property type="match status" value="1"/>
</dbReference>
<comment type="catalytic activity">
    <reaction evidence="25">
        <text>[GlcNAc-(1-&gt;4)-Mur2Ac(oyl-L-Ala-gamma-D-Glu-L-Lys-D-Ala-D-Ala)](n)-di-trans,octa-cis-undecaprenyl diphosphate + beta-D-GlcNAc-(1-&gt;4)-Mur2Ac(oyl-L-Ala-gamma-D-Glu-L-Lys-D-Ala-D-Ala)-di-trans,octa-cis-undecaprenyl diphosphate = [GlcNAc-(1-&gt;4)-Mur2Ac(oyl-L-Ala-gamma-D-Glu-L-Lys-D-Ala-D-Ala)](n+1)-di-trans,octa-cis-undecaprenyl diphosphate + di-trans,octa-cis-undecaprenyl diphosphate + H(+)</text>
        <dbReference type="Rhea" id="RHEA:23708"/>
        <dbReference type="Rhea" id="RHEA-COMP:9602"/>
        <dbReference type="Rhea" id="RHEA-COMP:9603"/>
        <dbReference type="ChEBI" id="CHEBI:15378"/>
        <dbReference type="ChEBI" id="CHEBI:58405"/>
        <dbReference type="ChEBI" id="CHEBI:60033"/>
        <dbReference type="ChEBI" id="CHEBI:78435"/>
        <dbReference type="EC" id="2.4.99.28"/>
    </reaction>
</comment>
<feature type="domain" description="Penicillin-binding protein OB-like" evidence="30">
    <location>
        <begin position="311"/>
        <end position="417"/>
    </location>
</feature>
<dbReference type="EC" id="3.4.16.4" evidence="5"/>
<dbReference type="NCBIfam" id="TIGR02074">
    <property type="entry name" value="PBP_1a_fam"/>
    <property type="match status" value="1"/>
</dbReference>
<dbReference type="FunFam" id="1.10.3810.10:FF:000003">
    <property type="entry name" value="Penicillin-binding protein 1a"/>
    <property type="match status" value="1"/>
</dbReference>
<comment type="similarity">
    <text evidence="3">In the C-terminal section; belongs to the transpeptidase family.</text>
</comment>
<dbReference type="SUPFAM" id="SSF56601">
    <property type="entry name" value="beta-lactamase/transpeptidase-like"/>
    <property type="match status" value="1"/>
</dbReference>
<dbReference type="Pfam" id="PF17092">
    <property type="entry name" value="PCB_OB"/>
    <property type="match status" value="1"/>
</dbReference>
<feature type="domain" description="Penicillin-binding protein transpeptidase" evidence="28">
    <location>
        <begin position="421"/>
        <end position="677"/>
    </location>
</feature>
<dbReference type="InterPro" id="IPR036950">
    <property type="entry name" value="PBP_transglycosylase"/>
</dbReference>
<dbReference type="GO" id="GO:0006508">
    <property type="term" value="P:proteolysis"/>
    <property type="evidence" value="ECO:0007669"/>
    <property type="project" value="UniProtKB-KW"/>
</dbReference>